<evidence type="ECO:0000259" key="1">
    <source>
        <dbReference type="PROSITE" id="PS50174"/>
    </source>
</evidence>
<dbReference type="AlphaFoldDB" id="A0A8X6HU73"/>
<comment type="caution">
    <text evidence="2">The sequence shown here is derived from an EMBL/GenBank/DDBJ whole genome shotgun (WGS) entry which is preliminary data.</text>
</comment>
<reference evidence="2" key="1">
    <citation type="submission" date="2020-07" db="EMBL/GenBank/DDBJ databases">
        <title>Multicomponent nature underlies the extraordinary mechanical properties of spider dragline silk.</title>
        <authorList>
            <person name="Kono N."/>
            <person name="Nakamura H."/>
            <person name="Mori M."/>
            <person name="Yoshida Y."/>
            <person name="Ohtoshi R."/>
            <person name="Malay A.D."/>
            <person name="Moran D.A.P."/>
            <person name="Tomita M."/>
            <person name="Numata K."/>
            <person name="Arakawa K."/>
        </authorList>
    </citation>
    <scope>NUCLEOTIDE SEQUENCE</scope>
</reference>
<dbReference type="GO" id="GO:0003676">
    <property type="term" value="F:nucleic acid binding"/>
    <property type="evidence" value="ECO:0007669"/>
    <property type="project" value="InterPro"/>
</dbReference>
<name>A0A8X6HU73_TRICU</name>
<evidence type="ECO:0000313" key="3">
    <source>
        <dbReference type="Proteomes" id="UP000887116"/>
    </source>
</evidence>
<protein>
    <submittedName>
        <fullName evidence="2">G-patch domain-containing protein</fullName>
    </submittedName>
</protein>
<dbReference type="SMART" id="SM00443">
    <property type="entry name" value="G_patch"/>
    <property type="match status" value="1"/>
</dbReference>
<dbReference type="OrthoDB" id="20282at2759"/>
<organism evidence="2 3">
    <name type="scientific">Trichonephila clavata</name>
    <name type="common">Joro spider</name>
    <name type="synonym">Nephila clavata</name>
    <dbReference type="NCBI Taxonomy" id="2740835"/>
    <lineage>
        <taxon>Eukaryota</taxon>
        <taxon>Metazoa</taxon>
        <taxon>Ecdysozoa</taxon>
        <taxon>Arthropoda</taxon>
        <taxon>Chelicerata</taxon>
        <taxon>Arachnida</taxon>
        <taxon>Araneae</taxon>
        <taxon>Araneomorphae</taxon>
        <taxon>Entelegynae</taxon>
        <taxon>Araneoidea</taxon>
        <taxon>Nephilidae</taxon>
        <taxon>Trichonephila</taxon>
    </lineage>
</organism>
<accession>A0A8X6HU73</accession>
<evidence type="ECO:0000313" key="2">
    <source>
        <dbReference type="EMBL" id="GFR30197.1"/>
    </source>
</evidence>
<dbReference type="PROSITE" id="PS50174">
    <property type="entry name" value="G_PATCH"/>
    <property type="match status" value="1"/>
</dbReference>
<gene>
    <name evidence="2" type="primary">AVEN_80732_1</name>
    <name evidence="2" type="ORF">TNCT_147531</name>
</gene>
<dbReference type="Proteomes" id="UP000887116">
    <property type="component" value="Unassembled WGS sequence"/>
</dbReference>
<proteinExistence type="predicted"/>
<keyword evidence="3" id="KW-1185">Reference proteome</keyword>
<dbReference type="Pfam" id="PF01585">
    <property type="entry name" value="G-patch"/>
    <property type="match status" value="1"/>
</dbReference>
<dbReference type="PANTHER" id="PTHR20923:SF1">
    <property type="entry name" value="G PATCH DOMAIN AND ANKYRIN REPEAT-CONTAINING PROTEIN 1"/>
    <property type="match status" value="1"/>
</dbReference>
<dbReference type="EMBL" id="BMAO01029217">
    <property type="protein sequence ID" value="GFR30197.1"/>
    <property type="molecule type" value="Genomic_DNA"/>
</dbReference>
<dbReference type="PANTHER" id="PTHR20923">
    <property type="entry name" value="BAT4 PROTEIN-RELATED"/>
    <property type="match status" value="1"/>
</dbReference>
<dbReference type="InterPro" id="IPR000467">
    <property type="entry name" value="G_patch_dom"/>
</dbReference>
<feature type="domain" description="G-patch" evidence="1">
    <location>
        <begin position="96"/>
        <end position="142"/>
    </location>
</feature>
<dbReference type="InterPro" id="IPR039146">
    <property type="entry name" value="GPANK1"/>
</dbReference>
<sequence length="189" mass="21751">MEFSTFSQSNSLPVKKISFVPASEENSDHVKCNSTCESNLSGTCSIIPDGKTDSEEKFCRECIRVYKVSKTTHEQSAAHLLSIKKSESFTFYHIPENNKGFQMMLKSGWDKHKGLGVNSDGRKFPIETVFKKDRSVIGKNEEMPKVSHFNTKLEASLMQAIRLVEEYSPRKRKRKKRTWHSKWIVRNTV</sequence>